<protein>
    <submittedName>
        <fullName evidence="3">Uncharacterized protein</fullName>
    </submittedName>
</protein>
<dbReference type="AlphaFoldDB" id="A0A067SQ98"/>
<keyword evidence="2" id="KW-1133">Transmembrane helix</keyword>
<evidence type="ECO:0000313" key="4">
    <source>
        <dbReference type="Proteomes" id="UP000027222"/>
    </source>
</evidence>
<feature type="region of interest" description="Disordered" evidence="1">
    <location>
        <begin position="71"/>
        <end position="96"/>
    </location>
</feature>
<accession>A0A067SQ98</accession>
<evidence type="ECO:0000256" key="2">
    <source>
        <dbReference type="SAM" id="Phobius"/>
    </source>
</evidence>
<dbReference type="HOGENOM" id="CLU_2359888_0_0_1"/>
<evidence type="ECO:0000256" key="1">
    <source>
        <dbReference type="SAM" id="MobiDB-lite"/>
    </source>
</evidence>
<keyword evidence="2" id="KW-0812">Transmembrane</keyword>
<gene>
    <name evidence="3" type="ORF">GALMADRAFT_252483</name>
</gene>
<dbReference type="Proteomes" id="UP000027222">
    <property type="component" value="Unassembled WGS sequence"/>
</dbReference>
<reference evidence="4" key="1">
    <citation type="journal article" date="2014" name="Proc. Natl. Acad. Sci. U.S.A.">
        <title>Extensive sampling of basidiomycete genomes demonstrates inadequacy of the white-rot/brown-rot paradigm for wood decay fungi.</title>
        <authorList>
            <person name="Riley R."/>
            <person name="Salamov A.A."/>
            <person name="Brown D.W."/>
            <person name="Nagy L.G."/>
            <person name="Floudas D."/>
            <person name="Held B.W."/>
            <person name="Levasseur A."/>
            <person name="Lombard V."/>
            <person name="Morin E."/>
            <person name="Otillar R."/>
            <person name="Lindquist E.A."/>
            <person name="Sun H."/>
            <person name="LaButti K.M."/>
            <person name="Schmutz J."/>
            <person name="Jabbour D."/>
            <person name="Luo H."/>
            <person name="Baker S.E."/>
            <person name="Pisabarro A.G."/>
            <person name="Walton J.D."/>
            <person name="Blanchette R.A."/>
            <person name="Henrissat B."/>
            <person name="Martin F."/>
            <person name="Cullen D."/>
            <person name="Hibbett D.S."/>
            <person name="Grigoriev I.V."/>
        </authorList>
    </citation>
    <scope>NUCLEOTIDE SEQUENCE [LARGE SCALE GENOMIC DNA]</scope>
    <source>
        <strain evidence="4">CBS 339.88</strain>
    </source>
</reference>
<proteinExistence type="predicted"/>
<dbReference type="EMBL" id="KL142387">
    <property type="protein sequence ID" value="KDR73056.1"/>
    <property type="molecule type" value="Genomic_DNA"/>
</dbReference>
<organism evidence="3 4">
    <name type="scientific">Galerina marginata (strain CBS 339.88)</name>
    <dbReference type="NCBI Taxonomy" id="685588"/>
    <lineage>
        <taxon>Eukaryota</taxon>
        <taxon>Fungi</taxon>
        <taxon>Dikarya</taxon>
        <taxon>Basidiomycota</taxon>
        <taxon>Agaricomycotina</taxon>
        <taxon>Agaricomycetes</taxon>
        <taxon>Agaricomycetidae</taxon>
        <taxon>Agaricales</taxon>
        <taxon>Agaricineae</taxon>
        <taxon>Strophariaceae</taxon>
        <taxon>Galerina</taxon>
    </lineage>
</organism>
<keyword evidence="2" id="KW-0472">Membrane</keyword>
<feature type="transmembrane region" description="Helical" evidence="2">
    <location>
        <begin position="37"/>
        <end position="63"/>
    </location>
</feature>
<evidence type="ECO:0000313" key="3">
    <source>
        <dbReference type="EMBL" id="KDR73056.1"/>
    </source>
</evidence>
<name>A0A067SQ98_GALM3</name>
<sequence length="96" mass="10269">MRNRKQHHSTLSPPRAPLLAPSGASELVGGLSNTNGAVLIAIFGSSAFGVWCSLLFLLVVVALDLAECERRKADSEPKTAPLDRTQYIASPHEPAF</sequence>
<keyword evidence="4" id="KW-1185">Reference proteome</keyword>